<evidence type="ECO:0000256" key="1">
    <source>
        <dbReference type="SAM" id="MobiDB-lite"/>
    </source>
</evidence>
<dbReference type="EMBL" id="CM007383">
    <property type="protein sequence ID" value="ONK73884.1"/>
    <property type="molecule type" value="Genomic_DNA"/>
</dbReference>
<gene>
    <name evidence="2" type="ORF">A4U43_C03F560</name>
</gene>
<accession>A0A5P1F6Z4</accession>
<dbReference type="PANTHER" id="PTHR12948">
    <property type="entry name" value="NEDD8 ULTIMATE BUSTER-1 BS4 PROTEIN"/>
    <property type="match status" value="1"/>
</dbReference>
<keyword evidence="3" id="KW-1185">Reference proteome</keyword>
<organism evidence="2 3">
    <name type="scientific">Asparagus officinalis</name>
    <name type="common">Garden asparagus</name>
    <dbReference type="NCBI Taxonomy" id="4686"/>
    <lineage>
        <taxon>Eukaryota</taxon>
        <taxon>Viridiplantae</taxon>
        <taxon>Streptophyta</taxon>
        <taxon>Embryophyta</taxon>
        <taxon>Tracheophyta</taxon>
        <taxon>Spermatophyta</taxon>
        <taxon>Magnoliopsida</taxon>
        <taxon>Liliopsida</taxon>
        <taxon>Asparagales</taxon>
        <taxon>Asparagaceae</taxon>
        <taxon>Asparagoideae</taxon>
        <taxon>Asparagus</taxon>
    </lineage>
</organism>
<dbReference type="Gramene" id="ONK73884">
    <property type="protein sequence ID" value="ONK73884"/>
    <property type="gene ID" value="A4U43_C03F560"/>
</dbReference>
<dbReference type="AlphaFoldDB" id="A0A5P1F6Z4"/>
<dbReference type="Proteomes" id="UP000243459">
    <property type="component" value="Chromosome 3"/>
</dbReference>
<name>A0A5P1F6Z4_ASPOF</name>
<evidence type="ECO:0000313" key="2">
    <source>
        <dbReference type="EMBL" id="ONK73884.1"/>
    </source>
</evidence>
<evidence type="ECO:0008006" key="4">
    <source>
        <dbReference type="Google" id="ProtNLM"/>
    </source>
</evidence>
<proteinExistence type="predicted"/>
<dbReference type="PANTHER" id="PTHR12948:SF3">
    <property type="entry name" value="NEDD8 ULTIMATE BUSTER 1"/>
    <property type="match status" value="1"/>
</dbReference>
<dbReference type="InterPro" id="IPR039749">
    <property type="entry name" value="NUB1"/>
</dbReference>
<feature type="region of interest" description="Disordered" evidence="1">
    <location>
        <begin position="54"/>
        <end position="75"/>
    </location>
</feature>
<protein>
    <recommendedName>
        <fullName evidence="4">Ubiquitin-like domain-containing protein</fullName>
    </recommendedName>
</protein>
<dbReference type="GO" id="GO:2000058">
    <property type="term" value="P:regulation of ubiquitin-dependent protein catabolic process"/>
    <property type="evidence" value="ECO:0007669"/>
    <property type="project" value="TreeGrafter"/>
</dbReference>
<reference evidence="3" key="1">
    <citation type="journal article" date="2017" name="Nat. Commun.">
        <title>The asparagus genome sheds light on the origin and evolution of a young Y chromosome.</title>
        <authorList>
            <person name="Harkess A."/>
            <person name="Zhou J."/>
            <person name="Xu C."/>
            <person name="Bowers J.E."/>
            <person name="Van der Hulst R."/>
            <person name="Ayyampalayam S."/>
            <person name="Mercati F."/>
            <person name="Riccardi P."/>
            <person name="McKain M.R."/>
            <person name="Kakrana A."/>
            <person name="Tang H."/>
            <person name="Ray J."/>
            <person name="Groenendijk J."/>
            <person name="Arikit S."/>
            <person name="Mathioni S.M."/>
            <person name="Nakano M."/>
            <person name="Shan H."/>
            <person name="Telgmann-Rauber A."/>
            <person name="Kanno A."/>
            <person name="Yue Z."/>
            <person name="Chen H."/>
            <person name="Li W."/>
            <person name="Chen Y."/>
            <person name="Xu X."/>
            <person name="Zhang Y."/>
            <person name="Luo S."/>
            <person name="Chen H."/>
            <person name="Gao J."/>
            <person name="Mao Z."/>
            <person name="Pires J.C."/>
            <person name="Luo M."/>
            <person name="Kudrna D."/>
            <person name="Wing R.A."/>
            <person name="Meyers B.C."/>
            <person name="Yi K."/>
            <person name="Kong H."/>
            <person name="Lavrijsen P."/>
            <person name="Sunseri F."/>
            <person name="Falavigna A."/>
            <person name="Ye Y."/>
            <person name="Leebens-Mack J.H."/>
            <person name="Chen G."/>
        </authorList>
    </citation>
    <scope>NUCLEOTIDE SEQUENCE [LARGE SCALE GENOMIC DNA]</scope>
    <source>
        <strain evidence="3">cv. DH0086</strain>
    </source>
</reference>
<evidence type="ECO:0000313" key="3">
    <source>
        <dbReference type="Proteomes" id="UP000243459"/>
    </source>
</evidence>
<sequence length="123" mass="13247">MLRDEVRRRSAAAAAGSTVNLICEGGALKDCDDGQFLAQLGLKRNSRVLASVASPDEGKALDEVPASEAEQSSELSRLKADAVALTERHTNSGSLPIEDFDMELEDQSGRSYRLDLKLIIGEQ</sequence>